<dbReference type="Pfam" id="PF20419">
    <property type="entry name" value="DUF6701"/>
    <property type="match status" value="1"/>
</dbReference>
<dbReference type="InterPro" id="IPR001434">
    <property type="entry name" value="OmcB-like_DUF11"/>
</dbReference>
<name>A0A2A4X4A1_9GAMM</name>
<evidence type="ECO:0000313" key="5">
    <source>
        <dbReference type="EMBL" id="PCI77336.1"/>
    </source>
</evidence>
<evidence type="ECO:0000259" key="4">
    <source>
        <dbReference type="Pfam" id="PF20419"/>
    </source>
</evidence>
<accession>A0A2A4X4A1</accession>
<dbReference type="EMBL" id="NVUL01000046">
    <property type="protein sequence ID" value="PCI77336.1"/>
    <property type="molecule type" value="Genomic_DNA"/>
</dbReference>
<protein>
    <submittedName>
        <fullName evidence="5">Uncharacterized protein</fullName>
    </submittedName>
</protein>
<proteinExistence type="predicted"/>
<dbReference type="InterPro" id="IPR046524">
    <property type="entry name" value="DUF6701"/>
</dbReference>
<gene>
    <name evidence="5" type="ORF">COB20_08275</name>
</gene>
<feature type="chain" id="PRO_5012765885" evidence="2">
    <location>
        <begin position="36"/>
        <end position="3811"/>
    </location>
</feature>
<organism evidence="5 6">
    <name type="scientific">SAR86 cluster bacterium</name>
    <dbReference type="NCBI Taxonomy" id="2030880"/>
    <lineage>
        <taxon>Bacteria</taxon>
        <taxon>Pseudomonadati</taxon>
        <taxon>Pseudomonadota</taxon>
        <taxon>Gammaproteobacteria</taxon>
        <taxon>SAR86 cluster</taxon>
    </lineage>
</organism>
<evidence type="ECO:0000259" key="3">
    <source>
        <dbReference type="Pfam" id="PF01345"/>
    </source>
</evidence>
<dbReference type="Proteomes" id="UP000218767">
    <property type="component" value="Unassembled WGS sequence"/>
</dbReference>
<feature type="domain" description="DUF6701" evidence="4">
    <location>
        <begin position="3137"/>
        <end position="3804"/>
    </location>
</feature>
<sequence>MNNKIGSRPAFSKRLFALLAVIILSGLIFVPSANAQNCPAGGMPTAGPIELVSCTEFIPSNSASITLTLPTVVVNDVLIAVIQTDDANNNGTFSEDGGPYWSALGDNSDTGTIDSQMFFHLVAAGDPTANTTFSWTGNERSFGYILHFRGASATFDPGTRQVNGNSLTPQAPALTTTVDNTLVLRTLSTDRFPYNDNAGTPTPGFTLINSDNAGNGNGGVGGASGFLEQVAAATLVAQANWALTGNGEGGEQTHTRTVGIRPAPEFRFSMLDASSSVCGVQSVTLEAVDANGNVLDWYLGTVDLSIVASVDATGATWVEPGAGVPGILLGGVGGNGAATFEFVAGDAGSVTLEFYVPTHTQTIDFNVVETGGGIYGESPDDVDYTSPTLTILNCEFVVTNEAGNQVETCAMEAVTISLLDTAGNPATNYTGTLTIDNGSGSTFGNYTLTSGSFALTNTPVDDGIATYPFVITPSTPGTPHVLVVNYIHGSTSTTTVDLALTEDSGFAFPEAAGNISLTVAACEIIVSLPDADLTRDVCTMTRVTFEIQAGGLAVSNFSGVIDITAAVGLTGQGFWFENLAEQPYPGSLSGGGVGDGTASYDFNGSEGGAVTFDFRNDIAVTGLDFGATGLTDEGIALPQGGATPTIDVAQCILTVTAANFGSPAFVCLAESVTYKLTTPGGADAVDYEGTVTIQTSTSAGNYVQTSGSNVLSGAGGDDGLASYQFHVDDDGEFTVDYSVLAVPVGDDVTFTATLSNFTLVNTSATLTYSNCEVIVTLPDADLTRDVCTMTRVTFEVQANGSAITNFSGVINLTAAVGLAGQGLWFENLAEQPYPGSLTGGGVGDGTASYDFNGTENGAVTFDFRNSIAVTGLDFGATGLTDEGVALPQGGATPTIDVAQCILTVTAANFGAPADVCRAGESVTYKLTTPGGTDAVDYNGTVILQTSTLAGNYVQTSGSNVLSGPGGNDGFASYKFHVDDDGEFTVDYSVLAVPAGDDVTFTATISNFTLVNTSATLTYRACVFNISFPSDTAPFETDVCSIKQVRIDLVDFDGDPVTDYTGTINLSTSTGFGSWSEDASAIGTVIDSFGEDGAASYTFIDTNPGTDVDDDDGVVILNFTHTAAAAAAMNINVSDTITTDPGNPGSTDDPNLVIDVCTFQISFDGGGGSLHSDASLTACEIQAVTIEVFDSAGAIALNYAGQMNLSTDTNNGNWTVNTGTNGLTNVVIDGGEASYLFDTADNGVVVLDFTNQNSETVNIDIVDEVIALALDGVMVEEGAADPSLEIGSCIPAVAQRVCAAGNAPSFTISLPITAQDTDPNLQGRMVAVGTSMEGPGNGSLLTVSDVQFNGQSFNVVGQAERLIETRIDESPNSSYTTLWAMNEQLLPALANNYNVEIFHNNDEALAACAFFLTDVEQTFPAEDVGTPNDGQINASGSADNAITIASTILTTTQNNALILSIVGIGNPADTSDVSPSPPMVNFSPQPTDTPGAGFGGASGNASNAAAITIDQTMSIDPTFRHTHVIAAFNPLISGPAVAVGFEPVVLFRTYSGNLSYRAIGASYQDAPNTSGVCSLVSPLEATADLQLPDAADGVLAANGAPFSAAGEFDSDVRAAWLYWFASGSFDLPNMDGFGAYPNTKTPANFDNVTFSTPNGLGGFNVTNITADDIFAIENAGSDGNADFYVAYKDVTGLMVGTSNEGTGSDEDPNGDYTITNIEIDDNEPWIDRGSCAGGFALVVVYENPYEQLRVINLFHGFQPFQHSAFTLVPRNFRIAGRDTVSNTPNGQVTHITVEGDAAISGTNESLTIQNTPGDFDPGTFNGLTTDFNPADEEFNGTITRPVYALTDVFTGGTGEPTEYKYIFDDSSGVNGNPSNGVEIDFPNPAVFPFTPPGAALTEYGLSYGVDIDTHFIDGDEIGDILYEFADPTDLAEEITTRYAADQDLVLLVAEIISVSNAPIADIEVIITEADASYKVGSNGVYNIEVKNNGNGAVTFGEATGIIELVGELPSGMTFADGGGEITGTGWVCSDSGNSATAFTCTYDITANLGIGGLGDASLPTVSATVTIASPPAFFPSLNNDAKLIVRVQHSDGTCLGASTGILPTPTSNCEPPEFDNVNDLQGGTLDINDIDDKTGGNNNVDSITTNVQGIETDLSVVKEVTTILEEGSSDTILYTITVTNNGPDDIVAGLTQPAMTIIDNEPSDLNFDSASGDFWTCNVNVGVPDQLVCTFDNSVGLMTPLLNGESSVITLVGDVLGTSPTPVTNTAQVSSGTYNFDIVPGNNTSGTTDNIEPVPAAVTDKFLLSVSAAAALNTTSLGSGGGLLSDFSDDDIVLYDPALDAASLFIDSATTPSYNVSDPNAIHLLPNGQVLLSSNEDGNTIGTNGQAFDKDDIVLYDKLLNTATLLFDGALITDDGGDAIDLNIDAVYMLDEGLALADRKIIFSTAGPASDGGIVLWSDSDLVQYDPVAGTFSIYLDAEDNNVFDAVDAQVDALYLRVDPADSTLALDTIVVSSEVQGAVLGDNNVVVGRDDVAEITIDAGSRPTPTATTATNLFNGGIPIGVFDTAEGDLKLNALHLIEPAHLGHFDISQITPGNACAPATIRIRKHKVLGVNTHVTDTIYEGSILITTDSMPENGIWSVDTGTPANLDNSYGGGTDNGQALYTFALADNGEVTLTLDVSEVTPVIDSVSVSVTNGFVVDEDNDSPFVFNLVSTDVDYQDNFAVAALNNNDGSAGWSFDWAEVDALNGMATGPGSGLGMGTGNIQMTGGKLTFTSNLTTDGGAIDPSMTRAAGLGLFTYAEPVLIKFDYGFQSASNSGDVIELQISNDDVDYVTVQTYDMLDGTSGSDFNETIDISAFISNVAADDIPDDPNLIIIDGTDANLYVRWVLVSGYVLGTFTVDNFEITTSTNACATGGMNHYHIDIPSTGLACVASGVTITAHSFEHNPVDVDPATVLNLSTFNNSGTWARIISGGGTLTDIGALVSDTDGMGTYIFPGGESSVQLAFNYTDPAGDGATVNIDLTDGTFTEIKQTALPFDDSHDPNSDFAEAGLLFYDQDTGALSTTLPFQIAGKPALTAPASGNVTLQIVRSVPIPGENAAAACESIVDDGDVVTVTFAGLCIDPMGCDVSAMSIFDSGLVERSVPVFNGNTLNPEQQVTATDLTLEFSDLGLVIDGEANIGAPINFIYPDAGQISLHAEYDLPFEDVIATASGDTINGASSTFVVRPFAFDIDFSDDRGNSVDLSLAADADGSAFARAGVGFNATVSAVIWEQGDDVELVDGSPGNDGIADFEADLSDNLVATNFGDEAVDNNTVIVSVLTTDPTNGGAANPGVPAGVVGTMVIVDGSSDVFQSFSNGVSGPQFIAIDEVGIFDLAAELVDDDIGRNLINYFETVPYTAVEGVVGGARNVGRIYPNNFELISSSFGPRSNQEMVCAMASPFTYMGEDFTINITLEAKNFQTTTLQNYFGGFAKLNSFVELDIRGIIDVDVGADIDLVADMRFERSTFPDEFGSLTVSTMDDWSAGQILLSGDLRITRQASGVEDAPLENVKISINPTDNNINDGDTDDLVASNDVLLDVFDVELDDGAPDVDPLVGPWQFAEIAEHEFRYGRLIVENAFGSESEDLNIGIRIEYYDGNDFVVNAADSCTAIVQTNGAEELAYVPGTYEDAGADYLPPLAPFADGVTEIEGAPGIDVTVTVFEGQSDPEADSDADLTNDSDRPFFTSAPDPESVGRVLVELDLDPNDDDSPSSLYFLEYDWRGGAVEPGDLYDEAADGVYTDNPRGIIEFGSYRGHDRVINWQEIYIGPTSP</sequence>
<evidence type="ECO:0000256" key="1">
    <source>
        <dbReference type="SAM" id="MobiDB-lite"/>
    </source>
</evidence>
<comment type="caution">
    <text evidence="5">The sequence shown here is derived from an EMBL/GenBank/DDBJ whole genome shotgun (WGS) entry which is preliminary data.</text>
</comment>
<feature type="domain" description="DUF11" evidence="3">
    <location>
        <begin position="2152"/>
        <end position="2286"/>
    </location>
</feature>
<feature type="signal peptide" evidence="2">
    <location>
        <begin position="1"/>
        <end position="35"/>
    </location>
</feature>
<feature type="compositionally biased region" description="Acidic residues" evidence="1">
    <location>
        <begin position="3705"/>
        <end position="3717"/>
    </location>
</feature>
<feature type="region of interest" description="Disordered" evidence="1">
    <location>
        <begin position="3704"/>
        <end position="3728"/>
    </location>
</feature>
<reference evidence="6" key="1">
    <citation type="submission" date="2017-08" db="EMBL/GenBank/DDBJ databases">
        <title>A dynamic microbial community with high functional redundancy inhabits the cold, oxic subseafloor aquifer.</title>
        <authorList>
            <person name="Tully B.J."/>
            <person name="Wheat C.G."/>
            <person name="Glazer B.T."/>
            <person name="Huber J.A."/>
        </authorList>
    </citation>
    <scope>NUCLEOTIDE SEQUENCE [LARGE SCALE GENOMIC DNA]</scope>
</reference>
<keyword evidence="2" id="KW-0732">Signal</keyword>
<evidence type="ECO:0000256" key="2">
    <source>
        <dbReference type="SAM" id="SignalP"/>
    </source>
</evidence>
<evidence type="ECO:0000313" key="6">
    <source>
        <dbReference type="Proteomes" id="UP000218767"/>
    </source>
</evidence>
<dbReference type="Pfam" id="PF01345">
    <property type="entry name" value="DUF11"/>
    <property type="match status" value="1"/>
</dbReference>